<comment type="caution">
    <text evidence="1">The sequence shown here is derived from an EMBL/GenBank/DDBJ whole genome shotgun (WGS) entry which is preliminary data.</text>
</comment>
<gene>
    <name evidence="1" type="ORF">LEP1GSC195_1773</name>
</gene>
<accession>R9A069</accession>
<organism evidence="1 2">
    <name type="scientific">Leptospira wolbachii serovar Codice str. CDC</name>
    <dbReference type="NCBI Taxonomy" id="1218599"/>
    <lineage>
        <taxon>Bacteria</taxon>
        <taxon>Pseudomonadati</taxon>
        <taxon>Spirochaetota</taxon>
        <taxon>Spirochaetia</taxon>
        <taxon>Leptospirales</taxon>
        <taxon>Leptospiraceae</taxon>
        <taxon>Leptospira</taxon>
    </lineage>
</organism>
<protein>
    <submittedName>
        <fullName evidence="1">Uncharacterized protein</fullName>
    </submittedName>
</protein>
<dbReference type="Proteomes" id="UP000013984">
    <property type="component" value="Unassembled WGS sequence"/>
</dbReference>
<keyword evidence="2" id="KW-1185">Reference proteome</keyword>
<reference evidence="1" key="1">
    <citation type="submission" date="2013-04" db="EMBL/GenBank/DDBJ databases">
        <authorList>
            <person name="Harkins D.M."/>
            <person name="Durkin A.S."/>
            <person name="Brinkac L.M."/>
            <person name="Haft D.H."/>
            <person name="Selengut J.D."/>
            <person name="Sanka R."/>
            <person name="DePew J."/>
            <person name="Purushe J."/>
            <person name="Galloway R.L."/>
            <person name="Vinetz J.M."/>
            <person name="Sutton G.G."/>
            <person name="Nierman W.C."/>
            <person name="Fouts D.E."/>
        </authorList>
    </citation>
    <scope>NUCLEOTIDE SEQUENCE [LARGE SCALE GENOMIC DNA]</scope>
    <source>
        <strain evidence="1">CDC</strain>
    </source>
</reference>
<sequence>MVDEMEKDFQVYHKSYCNKEISLGRNMNGRTPYRVSCDGFRELKKQEDQ</sequence>
<name>R9A069_9LEPT</name>
<dbReference type="AlphaFoldDB" id="R9A069"/>
<dbReference type="EMBL" id="AOGZ02000014">
    <property type="protein sequence ID" value="EOQ95374.1"/>
    <property type="molecule type" value="Genomic_DNA"/>
</dbReference>
<proteinExistence type="predicted"/>
<evidence type="ECO:0000313" key="2">
    <source>
        <dbReference type="Proteomes" id="UP000013984"/>
    </source>
</evidence>
<dbReference type="STRING" id="1218599.LEP1GSC195_1773"/>
<evidence type="ECO:0000313" key="1">
    <source>
        <dbReference type="EMBL" id="EOQ95374.1"/>
    </source>
</evidence>